<sequence>MKLLTQLSTLTVKRDQSLRYSQIYQAMGVKTQAEHYRRQRLAVRRSQGLTMGAVYWHLNDVWQAPSWSSIDYKGEWKMLHYFARRFFAPLLVSPYEEAGRLVVYVLDDFYRDEPYDLLLEVKLYHYASPEPRTSLTQNIRVSSYAHAAYGANVSRLLASTSCHRNNSFFTFRLLNATENATLSANFLLLQVPRFAKDIASVTLKVTNIATFEPLQSESPLAKESANFTRKSMSPTAGGNLHSMPSTGQRVADSAGASTHEIPSTTEFQEGVAQASLRDQSEGETANTTEDKSNVHEVYLSTDGIALFVWLSAGKIRGRFSDNGFIMTERQLRVTFTSDLSVTAEQLRSNLTATCLNCLFKHHYSPMAEARA</sequence>
<reference evidence="1" key="1">
    <citation type="submission" date="2020-05" db="EMBL/GenBank/DDBJ databases">
        <title>Large-scale comparative analyses of tick genomes elucidate their genetic diversity and vector capacities.</title>
        <authorList>
            <person name="Jia N."/>
            <person name="Wang J."/>
            <person name="Shi W."/>
            <person name="Du L."/>
            <person name="Sun Y."/>
            <person name="Zhan W."/>
            <person name="Jiang J."/>
            <person name="Wang Q."/>
            <person name="Zhang B."/>
            <person name="Ji P."/>
            <person name="Sakyi L.B."/>
            <person name="Cui X."/>
            <person name="Yuan T."/>
            <person name="Jiang B."/>
            <person name="Yang W."/>
            <person name="Lam T.T.-Y."/>
            <person name="Chang Q."/>
            <person name="Ding S."/>
            <person name="Wang X."/>
            <person name="Zhu J."/>
            <person name="Ruan X."/>
            <person name="Zhao L."/>
            <person name="Wei J."/>
            <person name="Que T."/>
            <person name="Du C."/>
            <person name="Cheng J."/>
            <person name="Dai P."/>
            <person name="Han X."/>
            <person name="Huang E."/>
            <person name="Gao Y."/>
            <person name="Liu J."/>
            <person name="Shao H."/>
            <person name="Ye R."/>
            <person name="Li L."/>
            <person name="Wei W."/>
            <person name="Wang X."/>
            <person name="Wang C."/>
            <person name="Yang T."/>
            <person name="Huo Q."/>
            <person name="Li W."/>
            <person name="Guo W."/>
            <person name="Chen H."/>
            <person name="Zhou L."/>
            <person name="Ni X."/>
            <person name="Tian J."/>
            <person name="Zhou Y."/>
            <person name="Sheng Y."/>
            <person name="Liu T."/>
            <person name="Pan Y."/>
            <person name="Xia L."/>
            <person name="Li J."/>
            <person name="Zhao F."/>
            <person name="Cao W."/>
        </authorList>
    </citation>
    <scope>NUCLEOTIDE SEQUENCE</scope>
    <source>
        <strain evidence="1">Hyas-2018</strain>
    </source>
</reference>
<dbReference type="Proteomes" id="UP000821845">
    <property type="component" value="Chromosome 5"/>
</dbReference>
<name>A0ACB7S4X1_HYAAI</name>
<organism evidence="1 2">
    <name type="scientific">Hyalomma asiaticum</name>
    <name type="common">Tick</name>
    <dbReference type="NCBI Taxonomy" id="266040"/>
    <lineage>
        <taxon>Eukaryota</taxon>
        <taxon>Metazoa</taxon>
        <taxon>Ecdysozoa</taxon>
        <taxon>Arthropoda</taxon>
        <taxon>Chelicerata</taxon>
        <taxon>Arachnida</taxon>
        <taxon>Acari</taxon>
        <taxon>Parasitiformes</taxon>
        <taxon>Ixodida</taxon>
        <taxon>Ixodoidea</taxon>
        <taxon>Ixodidae</taxon>
        <taxon>Hyalomminae</taxon>
        <taxon>Hyalomma</taxon>
    </lineage>
</organism>
<evidence type="ECO:0000313" key="2">
    <source>
        <dbReference type="Proteomes" id="UP000821845"/>
    </source>
</evidence>
<protein>
    <submittedName>
        <fullName evidence="1">Uncharacterized protein</fullName>
    </submittedName>
</protein>
<keyword evidence="2" id="KW-1185">Reference proteome</keyword>
<proteinExistence type="predicted"/>
<comment type="caution">
    <text evidence="1">The sequence shown here is derived from an EMBL/GenBank/DDBJ whole genome shotgun (WGS) entry which is preliminary data.</text>
</comment>
<gene>
    <name evidence="1" type="ORF">HPB50_003811</name>
</gene>
<evidence type="ECO:0000313" key="1">
    <source>
        <dbReference type="EMBL" id="KAH6929670.1"/>
    </source>
</evidence>
<dbReference type="EMBL" id="CM023485">
    <property type="protein sequence ID" value="KAH6929670.1"/>
    <property type="molecule type" value="Genomic_DNA"/>
</dbReference>
<accession>A0ACB7S4X1</accession>